<dbReference type="Proteomes" id="UP000054047">
    <property type="component" value="Unassembled WGS sequence"/>
</dbReference>
<keyword evidence="1" id="KW-0472">Membrane</keyword>
<dbReference type="AlphaFoldDB" id="A0A0C2H0Z8"/>
<proteinExistence type="predicted"/>
<keyword evidence="1" id="KW-0812">Transmembrane</keyword>
<feature type="transmembrane region" description="Helical" evidence="1">
    <location>
        <begin position="28"/>
        <end position="46"/>
    </location>
</feature>
<evidence type="ECO:0000313" key="3">
    <source>
        <dbReference type="Proteomes" id="UP000054047"/>
    </source>
</evidence>
<protein>
    <submittedName>
        <fullName evidence="2">Uncharacterized protein</fullName>
    </submittedName>
</protein>
<keyword evidence="1" id="KW-1133">Transmembrane helix</keyword>
<reference evidence="2 3" key="1">
    <citation type="submission" date="2013-12" db="EMBL/GenBank/DDBJ databases">
        <title>Draft genome of the parsitic nematode Ancylostoma duodenale.</title>
        <authorList>
            <person name="Mitreva M."/>
        </authorList>
    </citation>
    <scope>NUCLEOTIDE SEQUENCE [LARGE SCALE GENOMIC DNA]</scope>
    <source>
        <strain evidence="2 3">Zhejiang</strain>
    </source>
</reference>
<evidence type="ECO:0000256" key="1">
    <source>
        <dbReference type="SAM" id="Phobius"/>
    </source>
</evidence>
<keyword evidence="3" id="KW-1185">Reference proteome</keyword>
<name>A0A0C2H0Z8_9BILA</name>
<organism evidence="2 3">
    <name type="scientific">Ancylostoma duodenale</name>
    <dbReference type="NCBI Taxonomy" id="51022"/>
    <lineage>
        <taxon>Eukaryota</taxon>
        <taxon>Metazoa</taxon>
        <taxon>Ecdysozoa</taxon>
        <taxon>Nematoda</taxon>
        <taxon>Chromadorea</taxon>
        <taxon>Rhabditida</taxon>
        <taxon>Rhabditina</taxon>
        <taxon>Rhabditomorpha</taxon>
        <taxon>Strongyloidea</taxon>
        <taxon>Ancylostomatidae</taxon>
        <taxon>Ancylostomatinae</taxon>
        <taxon>Ancylostoma</taxon>
    </lineage>
</organism>
<gene>
    <name evidence="2" type="ORF">ANCDUO_02253</name>
</gene>
<accession>A0A0C2H0Z8</accession>
<evidence type="ECO:0000313" key="2">
    <source>
        <dbReference type="EMBL" id="KIH67415.1"/>
    </source>
</evidence>
<sequence>MVCLSGAPLHEHGNHLAVFQRVFPLRQGGFVFLVLLMINVLLSLMNEGGLSSIASKSAYKTPSALFDIG</sequence>
<dbReference type="EMBL" id="KN726708">
    <property type="protein sequence ID" value="KIH67415.1"/>
    <property type="molecule type" value="Genomic_DNA"/>
</dbReference>